<dbReference type="GO" id="GO:0005634">
    <property type="term" value="C:nucleus"/>
    <property type="evidence" value="ECO:0007669"/>
    <property type="project" value="TreeGrafter"/>
</dbReference>
<sequence length="193" mass="23318">MINQKITIIRNNYSKIIANENIKKGEIILVEKPIYQENDVIKLLYEILKNKEDINIIYLYPRCYLELSNNKYLSNLIKLINNYDNYKIKKFLLLININTLYFYYSKILFNAFQMNNYSTILPIGAMMNHSCKPNIIFYEKNNMMIFEALTNINKNEELFYSYLRNFKYTNNKEKQLYLLNHYNFICSCSLCLY</sequence>
<accession>A0A6C0HW90</accession>
<feature type="domain" description="SET" evidence="4">
    <location>
        <begin position="4"/>
        <end position="163"/>
    </location>
</feature>
<keyword evidence="3" id="KW-0949">S-adenosyl-L-methionine</keyword>
<dbReference type="Pfam" id="PF00856">
    <property type="entry name" value="SET"/>
    <property type="match status" value="1"/>
</dbReference>
<dbReference type="InterPro" id="IPR046341">
    <property type="entry name" value="SET_dom_sf"/>
</dbReference>
<proteinExistence type="predicted"/>
<dbReference type="PANTHER" id="PTHR46165">
    <property type="entry name" value="SET AND MYND DOMAIN-CONTAINING PROTEIN 4"/>
    <property type="match status" value="1"/>
</dbReference>
<dbReference type="GO" id="GO:0008168">
    <property type="term" value="F:methyltransferase activity"/>
    <property type="evidence" value="ECO:0007669"/>
    <property type="project" value="UniProtKB-KW"/>
</dbReference>
<dbReference type="PROSITE" id="PS50280">
    <property type="entry name" value="SET"/>
    <property type="match status" value="1"/>
</dbReference>
<dbReference type="GO" id="GO:0032259">
    <property type="term" value="P:methylation"/>
    <property type="evidence" value="ECO:0007669"/>
    <property type="project" value="UniProtKB-KW"/>
</dbReference>
<dbReference type="Gene3D" id="2.170.270.10">
    <property type="entry name" value="SET domain"/>
    <property type="match status" value="1"/>
</dbReference>
<organism evidence="5">
    <name type="scientific">viral metagenome</name>
    <dbReference type="NCBI Taxonomy" id="1070528"/>
    <lineage>
        <taxon>unclassified sequences</taxon>
        <taxon>metagenomes</taxon>
        <taxon>organismal metagenomes</taxon>
    </lineage>
</organism>
<dbReference type="PANTHER" id="PTHR46165:SF6">
    <property type="entry name" value="SET AND MYND DOMAIN-CONTAINING PROTEIN 4-LIKE PROTEIN"/>
    <property type="match status" value="1"/>
</dbReference>
<evidence type="ECO:0000259" key="4">
    <source>
        <dbReference type="PROSITE" id="PS50280"/>
    </source>
</evidence>
<evidence type="ECO:0000256" key="1">
    <source>
        <dbReference type="ARBA" id="ARBA00022603"/>
    </source>
</evidence>
<dbReference type="GO" id="GO:0042826">
    <property type="term" value="F:histone deacetylase binding"/>
    <property type="evidence" value="ECO:0007669"/>
    <property type="project" value="TreeGrafter"/>
</dbReference>
<name>A0A6C0HW90_9ZZZZ</name>
<dbReference type="InterPro" id="IPR052097">
    <property type="entry name" value="SET-MYND_domain_protein"/>
</dbReference>
<evidence type="ECO:0000256" key="2">
    <source>
        <dbReference type="ARBA" id="ARBA00022679"/>
    </source>
</evidence>
<dbReference type="CDD" id="cd20071">
    <property type="entry name" value="SET_SMYD"/>
    <property type="match status" value="1"/>
</dbReference>
<evidence type="ECO:0000313" key="5">
    <source>
        <dbReference type="EMBL" id="QHT84772.1"/>
    </source>
</evidence>
<keyword evidence="2" id="KW-0808">Transferase</keyword>
<evidence type="ECO:0000256" key="3">
    <source>
        <dbReference type="ARBA" id="ARBA00022691"/>
    </source>
</evidence>
<dbReference type="InterPro" id="IPR001214">
    <property type="entry name" value="SET_dom"/>
</dbReference>
<keyword evidence="1" id="KW-0489">Methyltransferase</keyword>
<dbReference type="SUPFAM" id="SSF82199">
    <property type="entry name" value="SET domain"/>
    <property type="match status" value="1"/>
</dbReference>
<protein>
    <recommendedName>
        <fullName evidence="4">SET domain-containing protein</fullName>
    </recommendedName>
</protein>
<dbReference type="GO" id="GO:0005737">
    <property type="term" value="C:cytoplasm"/>
    <property type="evidence" value="ECO:0007669"/>
    <property type="project" value="TreeGrafter"/>
</dbReference>
<reference evidence="5" key="1">
    <citation type="journal article" date="2020" name="Nature">
        <title>Giant virus diversity and host interactions through global metagenomics.</title>
        <authorList>
            <person name="Schulz F."/>
            <person name="Roux S."/>
            <person name="Paez-Espino D."/>
            <person name="Jungbluth S."/>
            <person name="Walsh D.A."/>
            <person name="Denef V.J."/>
            <person name="McMahon K.D."/>
            <person name="Konstantinidis K.T."/>
            <person name="Eloe-Fadrosh E.A."/>
            <person name="Kyrpides N.C."/>
            <person name="Woyke T."/>
        </authorList>
    </citation>
    <scope>NUCLEOTIDE SEQUENCE</scope>
    <source>
        <strain evidence="5">GVMAG-M-3300023184-177</strain>
    </source>
</reference>
<dbReference type="AlphaFoldDB" id="A0A6C0HW90"/>
<dbReference type="EMBL" id="MN740027">
    <property type="protein sequence ID" value="QHT84772.1"/>
    <property type="molecule type" value="Genomic_DNA"/>
</dbReference>